<reference evidence="1" key="1">
    <citation type="journal article" date="2023" name="Mol. Biol. Evol.">
        <title>Third-Generation Sequencing Reveals the Adaptive Role of the Epigenome in Three Deep-Sea Polychaetes.</title>
        <authorList>
            <person name="Perez M."/>
            <person name="Aroh O."/>
            <person name="Sun Y."/>
            <person name="Lan Y."/>
            <person name="Juniper S.K."/>
            <person name="Young C.R."/>
            <person name="Angers B."/>
            <person name="Qian P.Y."/>
        </authorList>
    </citation>
    <scope>NUCLEOTIDE SEQUENCE</scope>
    <source>
        <strain evidence="1">P08H-3</strain>
    </source>
</reference>
<name>A0AAD9MVP2_9ANNE</name>
<protein>
    <submittedName>
        <fullName evidence="1">Uncharacterized protein</fullName>
    </submittedName>
</protein>
<evidence type="ECO:0000313" key="1">
    <source>
        <dbReference type="EMBL" id="KAK2145853.1"/>
    </source>
</evidence>
<evidence type="ECO:0000313" key="2">
    <source>
        <dbReference type="Proteomes" id="UP001208570"/>
    </source>
</evidence>
<accession>A0AAD9MVP2</accession>
<sequence>MIDECRISGEY</sequence>
<comment type="caution">
    <text evidence="1">The sequence shown here is derived from an EMBL/GenBank/DDBJ whole genome shotgun (WGS) entry which is preliminary data.</text>
</comment>
<gene>
    <name evidence="1" type="ORF">LSH36_651g00009</name>
</gene>
<organism evidence="1 2">
    <name type="scientific">Paralvinella palmiformis</name>
    <dbReference type="NCBI Taxonomy" id="53620"/>
    <lineage>
        <taxon>Eukaryota</taxon>
        <taxon>Metazoa</taxon>
        <taxon>Spiralia</taxon>
        <taxon>Lophotrochozoa</taxon>
        <taxon>Annelida</taxon>
        <taxon>Polychaeta</taxon>
        <taxon>Sedentaria</taxon>
        <taxon>Canalipalpata</taxon>
        <taxon>Terebellida</taxon>
        <taxon>Terebelliformia</taxon>
        <taxon>Alvinellidae</taxon>
        <taxon>Paralvinella</taxon>
    </lineage>
</organism>
<keyword evidence="2" id="KW-1185">Reference proteome</keyword>
<dbReference type="EMBL" id="JAODUP010000651">
    <property type="protein sequence ID" value="KAK2145853.1"/>
    <property type="molecule type" value="Genomic_DNA"/>
</dbReference>
<dbReference type="Proteomes" id="UP001208570">
    <property type="component" value="Unassembled WGS sequence"/>
</dbReference>
<proteinExistence type="predicted"/>